<dbReference type="InterPro" id="IPR001451">
    <property type="entry name" value="Hexapep"/>
</dbReference>
<comment type="similarity">
    <text evidence="2">Belongs to the transferase hexapeptide repeat family.</text>
</comment>
<evidence type="ECO:0000256" key="7">
    <source>
        <dbReference type="ARBA" id="ARBA00023315"/>
    </source>
</evidence>
<dbReference type="Gene3D" id="1.10.3130.10">
    <property type="entry name" value="serine acetyltransferase, domain 1"/>
    <property type="match status" value="1"/>
</dbReference>
<keyword evidence="5" id="KW-0808">Transferase</keyword>
<evidence type="ECO:0000256" key="8">
    <source>
        <dbReference type="ARBA" id="ARBA00049486"/>
    </source>
</evidence>
<dbReference type="InterPro" id="IPR011004">
    <property type="entry name" value="Trimer_LpxA-like_sf"/>
</dbReference>
<evidence type="ECO:0000256" key="6">
    <source>
        <dbReference type="ARBA" id="ARBA00023192"/>
    </source>
</evidence>
<dbReference type="EC" id="2.3.1.30" evidence="3"/>
<evidence type="ECO:0000256" key="5">
    <source>
        <dbReference type="ARBA" id="ARBA00022679"/>
    </source>
</evidence>
<dbReference type="Gene3D" id="2.160.10.10">
    <property type="entry name" value="Hexapeptide repeat proteins"/>
    <property type="match status" value="1"/>
</dbReference>
<evidence type="ECO:0000256" key="1">
    <source>
        <dbReference type="ARBA" id="ARBA00004876"/>
    </source>
</evidence>
<dbReference type="GO" id="GO:0009001">
    <property type="term" value="F:serine O-acetyltransferase activity"/>
    <property type="evidence" value="ECO:0007669"/>
    <property type="project" value="UniProtKB-EC"/>
</dbReference>
<reference evidence="9" key="1">
    <citation type="submission" date="2022-07" db="EMBL/GenBank/DDBJ databases">
        <title>Whole Genome Sequencing of Streptococcus suis.</title>
        <authorList>
            <person name="Dai X."/>
            <person name="Huang J."/>
            <person name="Wang L."/>
        </authorList>
    </citation>
    <scope>NUCLEOTIDE SEQUENCE</scope>
    <source>
        <strain evidence="9">SFB2</strain>
    </source>
</reference>
<organism evidence="9 10">
    <name type="scientific">Streptococcus suis</name>
    <dbReference type="NCBI Taxonomy" id="1307"/>
    <lineage>
        <taxon>Bacteria</taxon>
        <taxon>Bacillati</taxon>
        <taxon>Bacillota</taxon>
        <taxon>Bacilli</taxon>
        <taxon>Lactobacillales</taxon>
        <taxon>Streptococcaceae</taxon>
        <taxon>Streptococcus</taxon>
    </lineage>
</organism>
<dbReference type="GO" id="GO:0019344">
    <property type="term" value="P:cysteine biosynthetic process"/>
    <property type="evidence" value="ECO:0007669"/>
    <property type="project" value="UniProtKB-KW"/>
</dbReference>
<keyword evidence="4" id="KW-0028">Amino-acid biosynthesis</keyword>
<dbReference type="InterPro" id="IPR042122">
    <property type="entry name" value="Ser_AcTrfase_N_sf"/>
</dbReference>
<protein>
    <recommendedName>
        <fullName evidence="3">serine O-acetyltransferase</fullName>
        <ecNumber evidence="3">2.3.1.30</ecNumber>
    </recommendedName>
</protein>
<sequence length="283" mass="32347">MEKEKFLKEKINSYLKYFNYDFTPIEFQNIFQKTLSDLNTFLAKDPSNGGDFIIIIKYNLPYQAVLLYRIANCLYNKDHKDLAMSISEFAKLKTGIEIHPAAQIGDNFVIDHGLGTVIGETTVIGQDCYILQSVILGSNSITDHKKHDRHPKIGNNVEIGAFSKILGNIRIGNNVKISPNSIITKDIDDNSRIVVSSYFQIERNQSNIKYTGYQVMNNKIIIYFDKLNESSVSDVQYLSKSNIFKPSKLNTNQITIENNDFILPLKLQFLENNHIISEMIIHI</sequence>
<dbReference type="Proteomes" id="UP001152879">
    <property type="component" value="Unassembled WGS sequence"/>
</dbReference>
<name>A0A9X4MP87_STRSU</name>
<dbReference type="Pfam" id="PF00132">
    <property type="entry name" value="Hexapep"/>
    <property type="match status" value="1"/>
</dbReference>
<dbReference type="InterPro" id="IPR045304">
    <property type="entry name" value="LbH_SAT"/>
</dbReference>
<keyword evidence="7" id="KW-0012">Acyltransferase</keyword>
<evidence type="ECO:0000313" key="10">
    <source>
        <dbReference type="Proteomes" id="UP001152879"/>
    </source>
</evidence>
<evidence type="ECO:0000256" key="3">
    <source>
        <dbReference type="ARBA" id="ARBA00013266"/>
    </source>
</evidence>
<comment type="catalytic activity">
    <reaction evidence="8">
        <text>L-serine + acetyl-CoA = O-acetyl-L-serine + CoA</text>
        <dbReference type="Rhea" id="RHEA:24560"/>
        <dbReference type="ChEBI" id="CHEBI:33384"/>
        <dbReference type="ChEBI" id="CHEBI:57287"/>
        <dbReference type="ChEBI" id="CHEBI:57288"/>
        <dbReference type="ChEBI" id="CHEBI:58340"/>
        <dbReference type="EC" id="2.3.1.30"/>
    </reaction>
</comment>
<evidence type="ECO:0000256" key="2">
    <source>
        <dbReference type="ARBA" id="ARBA00007274"/>
    </source>
</evidence>
<dbReference type="PANTHER" id="PTHR42811">
    <property type="entry name" value="SERINE ACETYLTRANSFERASE"/>
    <property type="match status" value="1"/>
</dbReference>
<keyword evidence="6" id="KW-0198">Cysteine biosynthesis</keyword>
<gene>
    <name evidence="9" type="ORF">NOL15_09785</name>
</gene>
<dbReference type="AlphaFoldDB" id="A0A9X4MP87"/>
<comment type="caution">
    <text evidence="9">The sequence shown here is derived from an EMBL/GenBank/DDBJ whole genome shotgun (WGS) entry which is preliminary data.</text>
</comment>
<dbReference type="CDD" id="cd03354">
    <property type="entry name" value="LbH_SAT"/>
    <property type="match status" value="1"/>
</dbReference>
<evidence type="ECO:0000313" key="9">
    <source>
        <dbReference type="EMBL" id="MDG4513105.1"/>
    </source>
</evidence>
<accession>A0A9X4MP87</accession>
<dbReference type="EMBL" id="JANFML010000042">
    <property type="protein sequence ID" value="MDG4513105.1"/>
    <property type="molecule type" value="Genomic_DNA"/>
</dbReference>
<dbReference type="SUPFAM" id="SSF51161">
    <property type="entry name" value="Trimeric LpxA-like enzymes"/>
    <property type="match status" value="1"/>
</dbReference>
<evidence type="ECO:0000256" key="4">
    <source>
        <dbReference type="ARBA" id="ARBA00022605"/>
    </source>
</evidence>
<proteinExistence type="inferred from homology"/>
<comment type="pathway">
    <text evidence="1">Amino-acid biosynthesis; L-cysteine biosynthesis; L-cysteine from L-serine: step 1/2.</text>
</comment>